<name>A0A6G0JBX8_LARCR</name>
<keyword evidence="1" id="KW-1017">Isopeptide bond</keyword>
<accession>A0A6G0JBX8</accession>
<protein>
    <recommendedName>
        <fullName evidence="5">SET domain-containing protein</fullName>
    </recommendedName>
</protein>
<reference evidence="6 7" key="1">
    <citation type="submission" date="2019-07" db="EMBL/GenBank/DDBJ databases">
        <title>Chromosome genome assembly for large yellow croaker.</title>
        <authorList>
            <person name="Xiao S."/>
        </authorList>
    </citation>
    <scope>NUCLEOTIDE SEQUENCE [LARGE SCALE GENOMIC DNA]</scope>
    <source>
        <strain evidence="6">JMULYC20181020</strain>
        <tissue evidence="6">Muscle</tissue>
    </source>
</reference>
<dbReference type="InterPro" id="IPR012337">
    <property type="entry name" value="RNaseH-like_sf"/>
</dbReference>
<feature type="compositionally biased region" description="Basic and acidic residues" evidence="4">
    <location>
        <begin position="995"/>
        <end position="1014"/>
    </location>
</feature>
<feature type="region of interest" description="Disordered" evidence="4">
    <location>
        <begin position="22"/>
        <end position="55"/>
    </location>
</feature>
<organism evidence="6 7">
    <name type="scientific">Larimichthys crocea</name>
    <name type="common">Large yellow croaker</name>
    <name type="synonym">Pseudosciaena crocea</name>
    <dbReference type="NCBI Taxonomy" id="215358"/>
    <lineage>
        <taxon>Eukaryota</taxon>
        <taxon>Metazoa</taxon>
        <taxon>Chordata</taxon>
        <taxon>Craniata</taxon>
        <taxon>Vertebrata</taxon>
        <taxon>Euteleostomi</taxon>
        <taxon>Actinopterygii</taxon>
        <taxon>Neopterygii</taxon>
        <taxon>Teleostei</taxon>
        <taxon>Neoteleostei</taxon>
        <taxon>Acanthomorphata</taxon>
        <taxon>Eupercaria</taxon>
        <taxon>Sciaenidae</taxon>
        <taxon>Larimichthys</taxon>
    </lineage>
</organism>
<feature type="region of interest" description="Disordered" evidence="4">
    <location>
        <begin position="1458"/>
        <end position="1478"/>
    </location>
</feature>
<dbReference type="Gene3D" id="2.170.270.10">
    <property type="entry name" value="SET domain"/>
    <property type="match status" value="1"/>
</dbReference>
<feature type="region of interest" description="Disordered" evidence="4">
    <location>
        <begin position="652"/>
        <end position="671"/>
    </location>
</feature>
<feature type="region of interest" description="Disordered" evidence="4">
    <location>
        <begin position="1275"/>
        <end position="1345"/>
    </location>
</feature>
<gene>
    <name evidence="6" type="ORF">D5F01_LYC01203</name>
</gene>
<proteinExistence type="predicted"/>
<feature type="compositionally biased region" description="Basic and acidic residues" evidence="4">
    <location>
        <begin position="1302"/>
        <end position="1320"/>
    </location>
</feature>
<evidence type="ECO:0000259" key="5">
    <source>
        <dbReference type="PROSITE" id="PS50280"/>
    </source>
</evidence>
<dbReference type="EMBL" id="REGW02000001">
    <property type="protein sequence ID" value="KAE8301051.1"/>
    <property type="molecule type" value="Genomic_DNA"/>
</dbReference>
<dbReference type="Gene3D" id="1.10.10.1070">
    <property type="entry name" value="Zinc finger, BED domain-containing"/>
    <property type="match status" value="1"/>
</dbReference>
<feature type="compositionally biased region" description="Acidic residues" evidence="4">
    <location>
        <begin position="1321"/>
        <end position="1338"/>
    </location>
</feature>
<evidence type="ECO:0000256" key="1">
    <source>
        <dbReference type="ARBA" id="ARBA00022499"/>
    </source>
</evidence>
<dbReference type="PANTHER" id="PTHR21446">
    <property type="entry name" value="DUF3504 DOMAIN-CONTAINING PROTEIN"/>
    <property type="match status" value="1"/>
</dbReference>
<feature type="domain" description="SET" evidence="5">
    <location>
        <begin position="452"/>
        <end position="576"/>
    </location>
</feature>
<dbReference type="SUPFAM" id="SSF140996">
    <property type="entry name" value="Hermes dimerisation domain"/>
    <property type="match status" value="1"/>
</dbReference>
<dbReference type="InterPro" id="IPR008906">
    <property type="entry name" value="HATC_C_dom"/>
</dbReference>
<dbReference type="SUPFAM" id="SSF53098">
    <property type="entry name" value="Ribonuclease H-like"/>
    <property type="match status" value="1"/>
</dbReference>
<dbReference type="Pfam" id="PF05699">
    <property type="entry name" value="Dimer_Tnp_hAT"/>
    <property type="match status" value="1"/>
</dbReference>
<dbReference type="InterPro" id="IPR052787">
    <property type="entry name" value="MAVS"/>
</dbReference>
<dbReference type="PANTHER" id="PTHR21446:SF6">
    <property type="entry name" value="MITOCHONDRIAL ANTIVIRAL-SIGNALING PROTEIN"/>
    <property type="match status" value="1"/>
</dbReference>
<evidence type="ECO:0000256" key="4">
    <source>
        <dbReference type="SAM" id="MobiDB-lite"/>
    </source>
</evidence>
<dbReference type="GO" id="GO:0046983">
    <property type="term" value="F:protein dimerization activity"/>
    <property type="evidence" value="ECO:0007669"/>
    <property type="project" value="InterPro"/>
</dbReference>
<dbReference type="Proteomes" id="UP000424527">
    <property type="component" value="Unassembled WGS sequence"/>
</dbReference>
<dbReference type="InterPro" id="IPR021893">
    <property type="entry name" value="ZMYM2-like_C"/>
</dbReference>
<dbReference type="InterPro" id="IPR001214">
    <property type="entry name" value="SET_dom"/>
</dbReference>
<feature type="compositionally biased region" description="Basic and acidic residues" evidence="4">
    <location>
        <begin position="1469"/>
        <end position="1478"/>
    </location>
</feature>
<keyword evidence="2" id="KW-0597">Phosphoprotein</keyword>
<dbReference type="Pfam" id="PF12012">
    <property type="entry name" value="DUF3504"/>
    <property type="match status" value="1"/>
</dbReference>
<dbReference type="PROSITE" id="PS50280">
    <property type="entry name" value="SET"/>
    <property type="match status" value="1"/>
</dbReference>
<evidence type="ECO:0000256" key="3">
    <source>
        <dbReference type="ARBA" id="ARBA00022843"/>
    </source>
</evidence>
<dbReference type="InterPro" id="IPR046341">
    <property type="entry name" value="SET_dom_sf"/>
</dbReference>
<evidence type="ECO:0000313" key="6">
    <source>
        <dbReference type="EMBL" id="KAE8301051.1"/>
    </source>
</evidence>
<evidence type="ECO:0000256" key="2">
    <source>
        <dbReference type="ARBA" id="ARBA00022553"/>
    </source>
</evidence>
<keyword evidence="7" id="KW-1185">Reference proteome</keyword>
<sequence length="1478" mass="165525">MELTANTMSAHLKDLFEPDLNTKEELILKEEDESREEEGEEEGEEGEVNNTDISRHAMVSDLELDELEDSRNEISKVTKKQTTWAVNCFIGWLESQGLQVDLITVEKAELNGLLRHFYGSVRNSKGELYGIASYIALRAGLNRYFKEPPVSRPVCLMRDAEFTSANKVFLGVLKRIRKSGRDITSHHQALSPEDIRVLRHSRVMDTSTPRGLLNKVWFDVQVHFGRRGKQANRNLKPDSFVIRKDDRGLRYCTLTFSDEAKIHNEKDRCCMFENPGSEYCPITSLLKYLSKLPSNASALYLQPKKELTDEMWYSHIPLGVNYLGSMLNRMCKEAGTSVIYTNHCIRTTPFHHLCDAGLEGREIIPISMRRSESSLQSHQMLSLGSRKQRSEILPEIDSADPAGLDLNQEEFFEDIPFIHTASNQNYVPDAVLPPGDPWLHGGPSRAALSLPSCLCLCGDGGSGMSGPGFSGEEQMGEMKVYAKCHLQQGVLFGPFVGDVCRGQMPTNLKYAWAIRDDAAFVYVDASDENKSNWMRYVTYTSSEEEHNLVVFQFYRRIYYKVSQPITEGAELRVWIGKDYATLLGLGMGDNVKCEVGDKETVLRLLQDIQLVTLPEPSSSSLWSDHSQSQSPMLVISDVTTVSNPDGMSNPDSAINSGSSFPSSSLISFPSPGSSQMEKYDFMPGTDKLLSNPHATQHSPWYFFGFEPDPTGRPLDRSTAVCKLCVENVGCGGGVADLQNHLTNKHHIRPRDSNKDRIGQQRSHPVMVNSGLVSTLPLVLAAHVTDAITNFLIMDLQPPALVEGEGFKQLIHTLLPSYKELPSPHQLEHLLKEHHTKGKMSLAQLLRRKMGSGESEDILDYTAPIEIEPRRRGRPPSHRREVHHFVTLSVDVWFHNWQGNTERYLTLWAHYIDSHFNFRNLALATQRLTDNGMKDYSLRTVEAQVKVMAQEWGISQPNMVLLGGEGKNKMRLKPIKTEKVGEAAGSVPHPNSTTFLERDDSVSPEEPRGSEHGHSSEGLPSVPCFFSAVQGCIEEVMSHPVISKTLNQFQDILSILFLPPVQNKSTYQQHAQSLSQTLTKQEHAELKSWAHSPPTWNKLYPLLSMLIKQKSLFCDMIKDIKGEGVSKEDTPSEFSSSGSCHANSTSNTTSMSVMTSRCEWKLLEDLCLVLRPLDVACRTLAKETFPRLSLIKPILTGLLSCHLVSRPGDSSSILKEVKRMMRRSLASCYDNPVVNRVLCVACSLDPQFHGLGFMEEREQTATFDWLKKEAVRIVKEDKRRSQGKQQSRSKRSPSPGSPESESDILRRSKRLKESRPINFRELEEEEEESEAGEADESELADPGSQGGLSGMEFLLGDLFCSAPRSRQSSVEESIDMEMSVFRADKGTSLGVEPLQWWRTKAVQFPLLATVARAYLAAPAVAGNAAQDFMRQGAGVTHRKRANIPPESLDSMLFLHHNHMPTTESGLTGGRNDDKIDKVP</sequence>
<feature type="region of interest" description="Disordered" evidence="4">
    <location>
        <begin position="978"/>
        <end position="1017"/>
    </location>
</feature>
<feature type="compositionally biased region" description="Low complexity" evidence="4">
    <location>
        <begin position="656"/>
        <end position="671"/>
    </location>
</feature>
<feature type="compositionally biased region" description="Acidic residues" evidence="4">
    <location>
        <begin position="30"/>
        <end position="47"/>
    </location>
</feature>
<dbReference type="Pfam" id="PF21549">
    <property type="entry name" value="PRDM2_PR"/>
    <property type="match status" value="1"/>
</dbReference>
<keyword evidence="3" id="KW-0832">Ubl conjugation</keyword>
<comment type="caution">
    <text evidence="6">The sequence shown here is derived from an EMBL/GenBank/DDBJ whole genome shotgun (WGS) entry which is preliminary data.</text>
</comment>
<evidence type="ECO:0000313" key="7">
    <source>
        <dbReference type="Proteomes" id="UP000424527"/>
    </source>
</evidence>